<dbReference type="Gene3D" id="3.40.50.1010">
    <property type="entry name" value="5'-nuclease"/>
    <property type="match status" value="1"/>
</dbReference>
<dbReference type="CDD" id="cd18683">
    <property type="entry name" value="PIN_VapC-like"/>
    <property type="match status" value="1"/>
</dbReference>
<feature type="domain" description="PIN" evidence="1">
    <location>
        <begin position="4"/>
        <end position="96"/>
    </location>
</feature>
<protein>
    <submittedName>
        <fullName evidence="2">PIN domain protein</fullName>
    </submittedName>
</protein>
<organism evidence="2 3">
    <name type="scientific">Candidatus Venteria ishoeyi</name>
    <dbReference type="NCBI Taxonomy" id="1899563"/>
    <lineage>
        <taxon>Bacteria</taxon>
        <taxon>Pseudomonadati</taxon>
        <taxon>Pseudomonadota</taxon>
        <taxon>Gammaproteobacteria</taxon>
        <taxon>Thiotrichales</taxon>
        <taxon>Thiotrichaceae</taxon>
        <taxon>Venteria</taxon>
    </lineage>
</organism>
<dbReference type="OrthoDB" id="32974at2"/>
<sequence length="132" mass="15200">MIGIDTNVLVRFLTADDQAQYQKVRRLFATETVFIADTVWLETEWVLRYAYDYQPAQICMAFHKVLELPNVDVNYKLEIAIAAHKAGMDFADALHWVKNQQCSDFFSFDRKLINKAVALKEKLGLSVQVLTP</sequence>
<dbReference type="Proteomes" id="UP000236724">
    <property type="component" value="Unassembled WGS sequence"/>
</dbReference>
<name>A0A1H6F6H5_9GAMM</name>
<dbReference type="InterPro" id="IPR029060">
    <property type="entry name" value="PIN-like_dom_sf"/>
</dbReference>
<dbReference type="EMBL" id="FMSV02000136">
    <property type="protein sequence ID" value="SEH04991.1"/>
    <property type="molecule type" value="Genomic_DNA"/>
</dbReference>
<keyword evidence="3" id="KW-1185">Reference proteome</keyword>
<dbReference type="InterPro" id="IPR002716">
    <property type="entry name" value="PIN_dom"/>
</dbReference>
<dbReference type="RefSeq" id="WP_103918984.1">
    <property type="nucleotide sequence ID" value="NZ_FMSV02000136.1"/>
</dbReference>
<evidence type="ECO:0000313" key="3">
    <source>
        <dbReference type="Proteomes" id="UP000236724"/>
    </source>
</evidence>
<dbReference type="SUPFAM" id="SSF88723">
    <property type="entry name" value="PIN domain-like"/>
    <property type="match status" value="1"/>
</dbReference>
<dbReference type="AlphaFoldDB" id="A0A1H6F6H5"/>
<dbReference type="Pfam" id="PF01850">
    <property type="entry name" value="PIN"/>
    <property type="match status" value="1"/>
</dbReference>
<gene>
    <name evidence="2" type="ORF">MBHS_00844</name>
</gene>
<reference evidence="2 3" key="1">
    <citation type="submission" date="2016-10" db="EMBL/GenBank/DDBJ databases">
        <authorList>
            <person name="de Groot N.N."/>
        </authorList>
    </citation>
    <scope>NUCLEOTIDE SEQUENCE [LARGE SCALE GENOMIC DNA]</scope>
    <source>
        <strain evidence="2">MBHS1</strain>
    </source>
</reference>
<evidence type="ECO:0000259" key="1">
    <source>
        <dbReference type="Pfam" id="PF01850"/>
    </source>
</evidence>
<accession>A0A1H6F6H5</accession>
<evidence type="ECO:0000313" key="2">
    <source>
        <dbReference type="EMBL" id="SEH04991.1"/>
    </source>
</evidence>
<proteinExistence type="predicted"/>